<keyword evidence="2" id="KW-0677">Repeat</keyword>
<dbReference type="EMBL" id="JARPOI010000004">
    <property type="protein sequence ID" value="KAJ9183022.1"/>
    <property type="molecule type" value="Genomic_DNA"/>
</dbReference>
<name>A0ABQ9MRV7_HEVBR</name>
<keyword evidence="3" id="KW-0863">Zinc-finger</keyword>
<dbReference type="InterPro" id="IPR001965">
    <property type="entry name" value="Znf_PHD"/>
</dbReference>
<proteinExistence type="predicted"/>
<dbReference type="InterPro" id="IPR046349">
    <property type="entry name" value="C1-like_sf"/>
</dbReference>
<dbReference type="InterPro" id="IPR002219">
    <property type="entry name" value="PKC_DAG/PE"/>
</dbReference>
<dbReference type="SMART" id="SM00249">
    <property type="entry name" value="PHD"/>
    <property type="match status" value="3"/>
</dbReference>
<dbReference type="Pfam" id="PF03107">
    <property type="entry name" value="C1_2"/>
    <property type="match status" value="5"/>
</dbReference>
<evidence type="ECO:0000259" key="5">
    <source>
        <dbReference type="PROSITE" id="PS50081"/>
    </source>
</evidence>
<keyword evidence="4" id="KW-0862">Zinc</keyword>
<feature type="domain" description="Phorbol-ester/DAG-type" evidence="5">
    <location>
        <begin position="121"/>
        <end position="170"/>
    </location>
</feature>
<dbReference type="PANTHER" id="PTHR32410">
    <property type="entry name" value="CYSTEINE/HISTIDINE-RICH C1 DOMAIN FAMILY PROTEIN"/>
    <property type="match status" value="1"/>
</dbReference>
<evidence type="ECO:0000256" key="4">
    <source>
        <dbReference type="ARBA" id="ARBA00022833"/>
    </source>
</evidence>
<protein>
    <recommendedName>
        <fullName evidence="5">Phorbol-ester/DAG-type domain-containing protein</fullName>
    </recommendedName>
</protein>
<evidence type="ECO:0000313" key="7">
    <source>
        <dbReference type="Proteomes" id="UP001174677"/>
    </source>
</evidence>
<evidence type="ECO:0000256" key="3">
    <source>
        <dbReference type="ARBA" id="ARBA00022771"/>
    </source>
</evidence>
<accession>A0ABQ9MRV7</accession>
<dbReference type="SUPFAM" id="SSF57889">
    <property type="entry name" value="Cysteine-rich domain"/>
    <property type="match status" value="6"/>
</dbReference>
<comment type="caution">
    <text evidence="6">The sequence shown here is derived from an EMBL/GenBank/DDBJ whole genome shotgun (WGS) entry which is preliminary data.</text>
</comment>
<dbReference type="InterPro" id="IPR053192">
    <property type="entry name" value="Vacuole_Formation_Reg"/>
</dbReference>
<keyword evidence="7" id="KW-1185">Reference proteome</keyword>
<dbReference type="Proteomes" id="UP001174677">
    <property type="component" value="Chromosome 4"/>
</dbReference>
<dbReference type="PANTHER" id="PTHR32410:SF211">
    <property type="entry name" value="CYSTEINE_HISTIDINE-RICH C1 DOMAIN FAMILY PROTEIN"/>
    <property type="match status" value="1"/>
</dbReference>
<dbReference type="InterPro" id="IPR004146">
    <property type="entry name" value="DC1"/>
</dbReference>
<reference evidence="6" key="1">
    <citation type="journal article" date="2023" name="Plant Biotechnol. J.">
        <title>Chromosome-level wild Hevea brasiliensis genome provides new tools for genomic-assisted breeding and valuable loci to elevate rubber yield.</title>
        <authorList>
            <person name="Cheng H."/>
            <person name="Song X."/>
            <person name="Hu Y."/>
            <person name="Wu T."/>
            <person name="Yang Q."/>
            <person name="An Z."/>
            <person name="Feng S."/>
            <person name="Deng Z."/>
            <person name="Wu W."/>
            <person name="Zeng X."/>
            <person name="Tu M."/>
            <person name="Wang X."/>
            <person name="Huang H."/>
        </authorList>
    </citation>
    <scope>NUCLEOTIDE SEQUENCE</scope>
    <source>
        <strain evidence="6">MT/VB/25A 57/8</strain>
    </source>
</reference>
<dbReference type="PROSITE" id="PS50081">
    <property type="entry name" value="ZF_DAG_PE_2"/>
    <property type="match status" value="1"/>
</dbReference>
<gene>
    <name evidence="6" type="ORF">P3X46_006942</name>
</gene>
<organism evidence="6 7">
    <name type="scientific">Hevea brasiliensis</name>
    <name type="common">Para rubber tree</name>
    <name type="synonym">Siphonia brasiliensis</name>
    <dbReference type="NCBI Taxonomy" id="3981"/>
    <lineage>
        <taxon>Eukaryota</taxon>
        <taxon>Viridiplantae</taxon>
        <taxon>Streptophyta</taxon>
        <taxon>Embryophyta</taxon>
        <taxon>Tracheophyta</taxon>
        <taxon>Spermatophyta</taxon>
        <taxon>Magnoliopsida</taxon>
        <taxon>eudicotyledons</taxon>
        <taxon>Gunneridae</taxon>
        <taxon>Pentapetalae</taxon>
        <taxon>rosids</taxon>
        <taxon>fabids</taxon>
        <taxon>Malpighiales</taxon>
        <taxon>Euphorbiaceae</taxon>
        <taxon>Crotonoideae</taxon>
        <taxon>Micrandreae</taxon>
        <taxon>Hevea</taxon>
    </lineage>
</organism>
<keyword evidence="1" id="KW-0479">Metal-binding</keyword>
<evidence type="ECO:0000256" key="2">
    <source>
        <dbReference type="ARBA" id="ARBA00022737"/>
    </source>
</evidence>
<sequence length="577" mass="65325">MELEHFSHIHRLIYSENHDERVACCGCKKEISGPNYNCAKCSFFLHKRCAELPREIKHPLHSKHPLALFMASTYPSGQGVCDLCDKSLDNLVYNCSLCQFDLDIQCALQPCVTGTSAGNRGHQFIHLIRSIRVPFTCDACGVEGTQSPYLCTVCQVMVHKKCIDLPKTIRITEHAHVITHFYFLQESNELAQICGICHAQVDIDHGGYYCSDCGYGVHVNCALQHNIRVEDEADQDHNLNINALKDSSLESQVAMGEEEVETENKHFSHEHGLSIIDEVGGNKRCDGCMLPLSAPINGCSQCDMFLHKECSELPTKKKHPLHQHSLNLLSKAQTVDGLFKCDACDQYCHGFCYHCDKCDFFIDVRCSVITENLKHHGHDHLLRLVKGQRSYGSYCSACYCGKFTYFDCTKCDFSLDFRCASLPSSVSHRFDENHPLTLDYNFVSGKDIEHYCAICEWIIDPGSHIFDCVPWFYGCRECDISIHPECVLGRYPYIKFGGAYLYDIHPHPLTLVQKPFVKVQRKKHYPPCDYCAEPFSVGENIGDPCQDLALQCSQCPFVIHRKSPCFTQNVQEKTANA</sequence>
<dbReference type="SMART" id="SM00109">
    <property type="entry name" value="C1"/>
    <property type="match status" value="3"/>
</dbReference>
<evidence type="ECO:0000313" key="6">
    <source>
        <dbReference type="EMBL" id="KAJ9183022.1"/>
    </source>
</evidence>
<evidence type="ECO:0000256" key="1">
    <source>
        <dbReference type="ARBA" id="ARBA00022723"/>
    </source>
</evidence>